<dbReference type="InterPro" id="IPR053145">
    <property type="entry name" value="AB_hydrolase_Est10"/>
</dbReference>
<name>A0ABQ6G4E1_9CHLR</name>
<evidence type="ECO:0000313" key="4">
    <source>
        <dbReference type="EMBL" id="GLV60693.1"/>
    </source>
</evidence>
<feature type="domain" description="AB hydrolase-1" evidence="2">
    <location>
        <begin position="155"/>
        <end position="399"/>
    </location>
</feature>
<dbReference type="InterPro" id="IPR002471">
    <property type="entry name" value="Pept_S9_AS"/>
</dbReference>
<feature type="domain" description="DUF3887" evidence="3">
    <location>
        <begin position="9"/>
        <end position="98"/>
    </location>
</feature>
<dbReference type="RefSeq" id="WP_338257831.1">
    <property type="nucleotide sequence ID" value="NZ_BSRI01000002.1"/>
</dbReference>
<evidence type="ECO:0000256" key="1">
    <source>
        <dbReference type="ARBA" id="ARBA00022801"/>
    </source>
</evidence>
<dbReference type="EMBL" id="BSRI01000002">
    <property type="protein sequence ID" value="GLV60693.1"/>
    <property type="molecule type" value="Genomic_DNA"/>
</dbReference>
<dbReference type="PROSITE" id="PS00708">
    <property type="entry name" value="PRO_ENDOPEP_SER"/>
    <property type="match status" value="1"/>
</dbReference>
<dbReference type="PANTHER" id="PTHR43265:SF1">
    <property type="entry name" value="ESTERASE ESTD"/>
    <property type="match status" value="1"/>
</dbReference>
<accession>A0ABQ6G4E1</accession>
<dbReference type="Pfam" id="PF12697">
    <property type="entry name" value="Abhydrolase_6"/>
    <property type="match status" value="1"/>
</dbReference>
<gene>
    <name evidence="4" type="ORF">KDH_75120</name>
</gene>
<protein>
    <recommendedName>
        <fullName evidence="6">Serine aminopeptidase S33 domain-containing protein</fullName>
    </recommendedName>
</protein>
<dbReference type="Gene3D" id="3.10.450.590">
    <property type="match status" value="1"/>
</dbReference>
<sequence length="434" mass="47647">MEMTNSELAQRVVALLAQGQFAQVEAMMAESLKPFMYEGQLATTWRTLEQQLGAFQSQLSVHTVQTPQANVEVVSCAFAQTSFDINLAFNPQQQIISLTATPAGTVEQQANLQYEAPAYAIVDRFTEHEVLVGSDEWALPGTLTLPTGTGPFPAVVLVHGSGPNDRDETIPPNKPFRDLAWGLASNGIAVLRYDKRTKAHAAQIAPLISTFTVRQEVIEDALLALDLLRTRPEIDHGQIFILGHSLGGYLLPRIMSAPEASTVRGAIIMAGSARPLEDIILDQMTYIASLSQQTPEQQQHLEELARKVARVKDPGLTPATPTTDLPLNVSAAYWLDLRGYHPEEVARQLPPPLLILQAENDYQVTQADLHIWQQALGRRANVTFKTYPNLHHLFMPSEPGHKATPAAYTIASHVVPEVINDISAWIIHPPSPSP</sequence>
<reference evidence="4 5" key="1">
    <citation type="submission" date="2023-02" db="EMBL/GenBank/DDBJ databases">
        <title>Dictyobacter halimunensis sp. nov., a new member of the class Ktedonobacteria from forest soil in a geothermal area.</title>
        <authorList>
            <person name="Rachmania M.K."/>
            <person name="Ningsih F."/>
            <person name="Sakai Y."/>
            <person name="Yabe S."/>
            <person name="Yokota A."/>
            <person name="Sjamsuridzal W."/>
        </authorList>
    </citation>
    <scope>NUCLEOTIDE SEQUENCE [LARGE SCALE GENOMIC DNA]</scope>
    <source>
        <strain evidence="4 5">S3.2.2.5</strain>
    </source>
</reference>
<evidence type="ECO:0000313" key="5">
    <source>
        <dbReference type="Proteomes" id="UP001344906"/>
    </source>
</evidence>
<dbReference type="Proteomes" id="UP001344906">
    <property type="component" value="Unassembled WGS sequence"/>
</dbReference>
<evidence type="ECO:0008006" key="6">
    <source>
        <dbReference type="Google" id="ProtNLM"/>
    </source>
</evidence>
<evidence type="ECO:0000259" key="2">
    <source>
        <dbReference type="Pfam" id="PF12697"/>
    </source>
</evidence>
<dbReference type="InterPro" id="IPR024981">
    <property type="entry name" value="DUF3887"/>
</dbReference>
<evidence type="ECO:0000259" key="3">
    <source>
        <dbReference type="Pfam" id="PF13026"/>
    </source>
</evidence>
<dbReference type="SUPFAM" id="SSF53474">
    <property type="entry name" value="alpha/beta-Hydrolases"/>
    <property type="match status" value="1"/>
</dbReference>
<dbReference type="Gene3D" id="3.40.50.1820">
    <property type="entry name" value="alpha/beta hydrolase"/>
    <property type="match status" value="1"/>
</dbReference>
<dbReference type="InterPro" id="IPR029058">
    <property type="entry name" value="AB_hydrolase_fold"/>
</dbReference>
<dbReference type="PANTHER" id="PTHR43265">
    <property type="entry name" value="ESTERASE ESTD"/>
    <property type="match status" value="1"/>
</dbReference>
<keyword evidence="5" id="KW-1185">Reference proteome</keyword>
<organism evidence="4 5">
    <name type="scientific">Dictyobacter halimunensis</name>
    <dbReference type="NCBI Taxonomy" id="3026934"/>
    <lineage>
        <taxon>Bacteria</taxon>
        <taxon>Bacillati</taxon>
        <taxon>Chloroflexota</taxon>
        <taxon>Ktedonobacteria</taxon>
        <taxon>Ktedonobacterales</taxon>
        <taxon>Dictyobacteraceae</taxon>
        <taxon>Dictyobacter</taxon>
    </lineage>
</organism>
<dbReference type="InterPro" id="IPR000073">
    <property type="entry name" value="AB_hydrolase_1"/>
</dbReference>
<keyword evidence="1" id="KW-0378">Hydrolase</keyword>
<dbReference type="Pfam" id="PF13026">
    <property type="entry name" value="DUF3887"/>
    <property type="match status" value="1"/>
</dbReference>
<proteinExistence type="predicted"/>
<comment type="caution">
    <text evidence="4">The sequence shown here is derived from an EMBL/GenBank/DDBJ whole genome shotgun (WGS) entry which is preliminary data.</text>
</comment>